<dbReference type="EMBL" id="LR796425">
    <property type="protein sequence ID" value="CAB4144649.1"/>
    <property type="molecule type" value="Genomic_DNA"/>
</dbReference>
<reference evidence="1" key="1">
    <citation type="submission" date="2020-04" db="EMBL/GenBank/DDBJ databases">
        <authorList>
            <person name="Chiriac C."/>
            <person name="Salcher M."/>
            <person name="Ghai R."/>
            <person name="Kavagutti S V."/>
        </authorList>
    </citation>
    <scope>NUCLEOTIDE SEQUENCE</scope>
</reference>
<gene>
    <name evidence="1" type="ORF">UFOVP461_46</name>
</gene>
<protein>
    <submittedName>
        <fullName evidence="1">Uncharacterized protein</fullName>
    </submittedName>
</protein>
<feature type="non-terminal residue" evidence="1">
    <location>
        <position position="25"/>
    </location>
</feature>
<accession>A0A6J5MM45</accession>
<name>A0A6J5MM45_9CAUD</name>
<organism evidence="1">
    <name type="scientific">uncultured Caudovirales phage</name>
    <dbReference type="NCBI Taxonomy" id="2100421"/>
    <lineage>
        <taxon>Viruses</taxon>
        <taxon>Duplodnaviria</taxon>
        <taxon>Heunggongvirae</taxon>
        <taxon>Uroviricota</taxon>
        <taxon>Caudoviricetes</taxon>
        <taxon>Peduoviridae</taxon>
        <taxon>Maltschvirus</taxon>
        <taxon>Maltschvirus maltsch</taxon>
    </lineage>
</organism>
<proteinExistence type="predicted"/>
<evidence type="ECO:0000313" key="1">
    <source>
        <dbReference type="EMBL" id="CAB4144649.1"/>
    </source>
</evidence>
<sequence length="25" mass="2676">MSYATLAEFKSAIGITDSTDDTPLQ</sequence>